<sequence length="126" mass="14141">MDARKRPSPRVVGLSWGRIEVDGREAPYKDAKLFPGGSREWDWNETGTRHQPGIQPADVEELVEHGARVVVFGCGMYERLGVCPETLEQLEERGVEVRIHQSEEAVRVYNELAEKEAVGALVHSTC</sequence>
<dbReference type="SUPFAM" id="SSF64076">
    <property type="entry name" value="MTH938-like"/>
    <property type="match status" value="1"/>
</dbReference>
<name>A0AAE4ZCM7_9BACT</name>
<dbReference type="GO" id="GO:0005737">
    <property type="term" value="C:cytoplasm"/>
    <property type="evidence" value="ECO:0007669"/>
    <property type="project" value="UniProtKB-SubCell"/>
</dbReference>
<dbReference type="PANTHER" id="PTHR15811">
    <property type="entry name" value="MTH938 DOMAIN-CONTAINING PROTEIN"/>
    <property type="match status" value="1"/>
</dbReference>
<dbReference type="EMBL" id="JAACAK010000072">
    <property type="protein sequence ID" value="NIR75340.1"/>
    <property type="molecule type" value="Genomic_DNA"/>
</dbReference>
<dbReference type="PANTHER" id="PTHR15811:SF5">
    <property type="entry name" value="MTH938 DOMAIN-CONTAINING PROTEIN"/>
    <property type="match status" value="1"/>
</dbReference>
<gene>
    <name evidence="3" type="ORF">GWO12_09560</name>
</gene>
<dbReference type="Gene3D" id="3.40.1230.10">
    <property type="entry name" value="MTH938-like"/>
    <property type="match status" value="1"/>
</dbReference>
<protein>
    <recommendedName>
        <fullName evidence="5">Mth938 domain-containing protein</fullName>
    </recommendedName>
</protein>
<dbReference type="AlphaFoldDB" id="A0AAE4ZCM7"/>
<dbReference type="InterPro" id="IPR036748">
    <property type="entry name" value="MTH938-like_sf"/>
</dbReference>
<dbReference type="InterPro" id="IPR034096">
    <property type="entry name" value="AAMDC"/>
</dbReference>
<comment type="caution">
    <text evidence="3">The sequence shown here is derived from an EMBL/GenBank/DDBJ whole genome shotgun (WGS) entry which is preliminary data.</text>
</comment>
<evidence type="ECO:0000256" key="2">
    <source>
        <dbReference type="ARBA" id="ARBA00022490"/>
    </source>
</evidence>
<keyword evidence="2" id="KW-0963">Cytoplasm</keyword>
<evidence type="ECO:0000313" key="3">
    <source>
        <dbReference type="EMBL" id="NIR75340.1"/>
    </source>
</evidence>
<evidence type="ECO:0008006" key="5">
    <source>
        <dbReference type="Google" id="ProtNLM"/>
    </source>
</evidence>
<reference evidence="3 4" key="1">
    <citation type="submission" date="2020-01" db="EMBL/GenBank/DDBJ databases">
        <title>Genomes assembled from Gulf of Kutch pelagic sediment metagenomes.</title>
        <authorList>
            <person name="Chandrashekar M."/>
            <person name="Mahajan M.S."/>
            <person name="Dave K.J."/>
            <person name="Vatsa P."/>
            <person name="Nathani N.M."/>
        </authorList>
    </citation>
    <scope>NUCLEOTIDE SEQUENCE [LARGE SCALE GENOMIC DNA]</scope>
    <source>
        <strain evidence="3">KS3-K002</strain>
    </source>
</reference>
<accession>A0AAE4ZCM7</accession>
<comment type="subcellular location">
    <subcellularLocation>
        <location evidence="1">Cytoplasm</location>
    </subcellularLocation>
</comment>
<dbReference type="InterPro" id="IPR007523">
    <property type="entry name" value="NDUFAF3/AAMDC"/>
</dbReference>
<evidence type="ECO:0000313" key="4">
    <source>
        <dbReference type="Proteomes" id="UP000702544"/>
    </source>
</evidence>
<dbReference type="Pfam" id="PF04430">
    <property type="entry name" value="DUF498"/>
    <property type="match status" value="1"/>
</dbReference>
<proteinExistence type="predicted"/>
<dbReference type="FunFam" id="3.40.1230.10:FF:000001">
    <property type="entry name" value="Adipogenesis-associated, Mth938 domain-containing"/>
    <property type="match status" value="1"/>
</dbReference>
<evidence type="ECO:0000256" key="1">
    <source>
        <dbReference type="ARBA" id="ARBA00004496"/>
    </source>
</evidence>
<organism evidence="3 4">
    <name type="scientific">Candidatus Kutchimonas denitrificans</name>
    <dbReference type="NCBI Taxonomy" id="3056748"/>
    <lineage>
        <taxon>Bacteria</taxon>
        <taxon>Pseudomonadati</taxon>
        <taxon>Gemmatimonadota</taxon>
        <taxon>Gemmatimonadia</taxon>
        <taxon>Candidatus Palauibacterales</taxon>
        <taxon>Candidatus Palauibacteraceae</taxon>
        <taxon>Candidatus Kutchimonas</taxon>
    </lineage>
</organism>
<dbReference type="CDD" id="cd05126">
    <property type="entry name" value="Mth938"/>
    <property type="match status" value="1"/>
</dbReference>
<dbReference type="Proteomes" id="UP000702544">
    <property type="component" value="Unassembled WGS sequence"/>
</dbReference>